<gene>
    <name evidence="1" type="ORF">STSP1_00871</name>
</gene>
<dbReference type="Proteomes" id="UP000193334">
    <property type="component" value="Chromosome"/>
</dbReference>
<evidence type="ECO:0000313" key="2">
    <source>
        <dbReference type="Proteomes" id="UP000193334"/>
    </source>
</evidence>
<dbReference type="PIRSF" id="PIRSF003109">
    <property type="entry name" value="McrC"/>
    <property type="match status" value="1"/>
</dbReference>
<dbReference type="RefSeq" id="WP_085755178.1">
    <property type="nucleotide sequence ID" value="NZ_CP021023.1"/>
</dbReference>
<dbReference type="PANTHER" id="PTHR38733">
    <property type="entry name" value="PROTEIN MCRC"/>
    <property type="match status" value="1"/>
</dbReference>
<accession>A0A1W6LL38</accession>
<dbReference type="AlphaFoldDB" id="A0A1W6LL38"/>
<dbReference type="NCBIfam" id="NF007277">
    <property type="entry name" value="PRK09736.1"/>
    <property type="match status" value="1"/>
</dbReference>
<evidence type="ECO:0000313" key="1">
    <source>
        <dbReference type="EMBL" id="ARN56489.1"/>
    </source>
</evidence>
<dbReference type="InterPro" id="IPR019292">
    <property type="entry name" value="McrC"/>
</dbReference>
<reference evidence="2" key="1">
    <citation type="submission" date="2017-04" db="EMBL/GenBank/DDBJ databases">
        <title>Comparative genomics and description of representatives of a novel lineage of planctomycetes thriving in anoxic sediments.</title>
        <authorList>
            <person name="Spring S."/>
            <person name="Bunk B."/>
            <person name="Sproer C."/>
        </authorList>
    </citation>
    <scope>NUCLEOTIDE SEQUENCE [LARGE SCALE GENOMIC DNA]</scope>
    <source>
        <strain evidence="2">ST-PulAB-D4</strain>
    </source>
</reference>
<dbReference type="KEGG" id="pbp:STSP1_00871"/>
<protein>
    <submittedName>
        <fullName evidence="1">5-methylcytosine-specific restriction enzyme subunit McrC</fullName>
    </submittedName>
</protein>
<name>A0A1W6LL38_9BACT</name>
<proteinExistence type="predicted"/>
<dbReference type="PANTHER" id="PTHR38733:SF1">
    <property type="entry name" value="TYPE IV METHYL-DIRECTED RESTRICTION ENZYME ECOKMCRBC"/>
    <property type="match status" value="1"/>
</dbReference>
<dbReference type="Pfam" id="PF10117">
    <property type="entry name" value="McrBC"/>
    <property type="match status" value="1"/>
</dbReference>
<dbReference type="STRING" id="1941349.STSP1_00871"/>
<organism evidence="1 2">
    <name type="scientific">Sedimentisphaera salicampi</name>
    <dbReference type="NCBI Taxonomy" id="1941349"/>
    <lineage>
        <taxon>Bacteria</taxon>
        <taxon>Pseudomonadati</taxon>
        <taxon>Planctomycetota</taxon>
        <taxon>Phycisphaerae</taxon>
        <taxon>Sedimentisphaerales</taxon>
        <taxon>Sedimentisphaeraceae</taxon>
        <taxon>Sedimentisphaera</taxon>
    </lineage>
</organism>
<dbReference type="GO" id="GO:0009307">
    <property type="term" value="P:DNA restriction-modification system"/>
    <property type="evidence" value="ECO:0007669"/>
    <property type="project" value="InterPro"/>
</dbReference>
<dbReference type="REBASE" id="200961">
    <property type="entry name" value="PbaD4McrBCP"/>
</dbReference>
<dbReference type="InterPro" id="IPR014407">
    <property type="entry name" value="McrC_bac"/>
</dbReference>
<sequence length="348" mass="41129">MISEKPDLTKIPVQNIYYLLSYSWDKLEEAKQTPVSQTNKENLSTLFAKVLINGASRILKRGLDSDYIQKEEMVSRIRGQICFTESFNRTFMRKPALICQFDEFDNNILHNQIIKTTIRRMIRCSEVDREAANDLRKIYRRFDGVDEIDMNKRLFGRVCLNRNNSYYAFLINVCELIYDCLLPSEEAGRFIFNDFRRDHQAMARLFEGFVRNFYAKEQTSFKVASEFVDWDLSGFESSKDKAMLPDMRTDISLTSSGRKIIMDTKFYTRMFQNYYEIEKARSKNLYQIFAYIMNDPFENCEGILLYPSASENKVNHQWIIKGRRISLQTVNLNQNWADIHNELIDILN</sequence>
<dbReference type="EMBL" id="CP021023">
    <property type="protein sequence ID" value="ARN56489.1"/>
    <property type="molecule type" value="Genomic_DNA"/>
</dbReference>
<keyword evidence="2" id="KW-1185">Reference proteome</keyword>